<reference evidence="1 2" key="1">
    <citation type="submission" date="2007-06" db="EMBL/GenBank/DDBJ databases">
        <authorList>
            <person name="Shimkets L."/>
            <person name="Ferriera S."/>
            <person name="Johnson J."/>
            <person name="Kravitz S."/>
            <person name="Beeson K."/>
            <person name="Sutton G."/>
            <person name="Rogers Y.-H."/>
            <person name="Friedman R."/>
            <person name="Frazier M."/>
            <person name="Venter J.C."/>
        </authorList>
    </citation>
    <scope>NUCLEOTIDE SEQUENCE [LARGE SCALE GENOMIC DNA]</scope>
    <source>
        <strain evidence="1 2">SIR-1</strain>
    </source>
</reference>
<accession>A6FYY7</accession>
<dbReference type="SUPFAM" id="SSF52096">
    <property type="entry name" value="ClpP/crotonase"/>
    <property type="match status" value="1"/>
</dbReference>
<dbReference type="GO" id="GO:0006635">
    <property type="term" value="P:fatty acid beta-oxidation"/>
    <property type="evidence" value="ECO:0007669"/>
    <property type="project" value="TreeGrafter"/>
</dbReference>
<dbReference type="Pfam" id="PF00378">
    <property type="entry name" value="ECH_1"/>
    <property type="match status" value="1"/>
</dbReference>
<dbReference type="eggNOG" id="COG1024">
    <property type="taxonomic scope" value="Bacteria"/>
</dbReference>
<protein>
    <submittedName>
        <fullName evidence="1">Putative enoyl-coA hydratase</fullName>
    </submittedName>
</protein>
<keyword evidence="2" id="KW-1185">Reference proteome</keyword>
<dbReference type="Proteomes" id="UP000005801">
    <property type="component" value="Unassembled WGS sequence"/>
</dbReference>
<dbReference type="PANTHER" id="PTHR11941">
    <property type="entry name" value="ENOYL-COA HYDRATASE-RELATED"/>
    <property type="match status" value="1"/>
</dbReference>
<dbReference type="InterPro" id="IPR001753">
    <property type="entry name" value="Enoyl-CoA_hydra/iso"/>
</dbReference>
<dbReference type="AlphaFoldDB" id="A6FYY7"/>
<comment type="caution">
    <text evidence="1">The sequence shown here is derived from an EMBL/GenBank/DDBJ whole genome shotgun (WGS) entry which is preliminary data.</text>
</comment>
<dbReference type="GO" id="GO:0003824">
    <property type="term" value="F:catalytic activity"/>
    <property type="evidence" value="ECO:0007669"/>
    <property type="project" value="UniProtKB-ARBA"/>
</dbReference>
<sequence>MALDLSSIAALHPRLDADRQLLILELDHGKANEMGTEQLAAFEALCALIEDEDHAREQAITCLCTTSRRVSKRGKPIFIAGANVTERVGWDDITVKAHVIRQRKLMQRLRRLPLFNVALSTGVTLGWGTEYMLTADYSIATDTASFALPETGLGILPGARGTAELANLVGPAQALRLGCTGESIDAAEALRIGLVQEQVATIELGLTRVEAFAEQLRRRSPLAVAAFKSALLSGIGRPEAERIALEEAAYERCVDSGEAAIGRSSFAEIRKGETPAWGRHRLR</sequence>
<gene>
    <name evidence="1" type="ORF">PPSIR1_30040</name>
</gene>
<organism evidence="1 2">
    <name type="scientific">Plesiocystis pacifica SIR-1</name>
    <dbReference type="NCBI Taxonomy" id="391625"/>
    <lineage>
        <taxon>Bacteria</taxon>
        <taxon>Pseudomonadati</taxon>
        <taxon>Myxococcota</taxon>
        <taxon>Polyangia</taxon>
        <taxon>Nannocystales</taxon>
        <taxon>Nannocystaceae</taxon>
        <taxon>Plesiocystis</taxon>
    </lineage>
</organism>
<dbReference type="InterPro" id="IPR029045">
    <property type="entry name" value="ClpP/crotonase-like_dom_sf"/>
</dbReference>
<evidence type="ECO:0000313" key="1">
    <source>
        <dbReference type="EMBL" id="EDM81142.1"/>
    </source>
</evidence>
<dbReference type="EMBL" id="ABCS01000005">
    <property type="protein sequence ID" value="EDM81142.1"/>
    <property type="molecule type" value="Genomic_DNA"/>
</dbReference>
<name>A6FYY7_9BACT</name>
<dbReference type="STRING" id="391625.PPSIR1_30040"/>
<dbReference type="CDD" id="cd06558">
    <property type="entry name" value="crotonase-like"/>
    <property type="match status" value="1"/>
</dbReference>
<dbReference type="RefSeq" id="WP_006969686.1">
    <property type="nucleotide sequence ID" value="NZ_ABCS01000005.1"/>
</dbReference>
<dbReference type="PANTHER" id="PTHR11941:SF54">
    <property type="entry name" value="ENOYL-COA HYDRATASE, MITOCHONDRIAL"/>
    <property type="match status" value="1"/>
</dbReference>
<proteinExistence type="predicted"/>
<evidence type="ECO:0000313" key="2">
    <source>
        <dbReference type="Proteomes" id="UP000005801"/>
    </source>
</evidence>
<dbReference type="OrthoDB" id="9810797at2"/>
<dbReference type="Gene3D" id="3.90.226.10">
    <property type="entry name" value="2-enoyl-CoA Hydratase, Chain A, domain 1"/>
    <property type="match status" value="1"/>
</dbReference>